<accession>A0A1D8TWE8</accession>
<dbReference type="Proteomes" id="UP000177870">
    <property type="component" value="Chromosome"/>
</dbReference>
<proteinExistence type="predicted"/>
<dbReference type="EMBL" id="CP017599">
    <property type="protein sequence ID" value="AOX01863.1"/>
    <property type="molecule type" value="Genomic_DNA"/>
</dbReference>
<dbReference type="STRING" id="1458985.BJP34_22655"/>
<protein>
    <submittedName>
        <fullName evidence="1">Uncharacterized protein</fullName>
    </submittedName>
</protein>
<evidence type="ECO:0000313" key="2">
    <source>
        <dbReference type="Proteomes" id="UP000177870"/>
    </source>
</evidence>
<evidence type="ECO:0000313" key="1">
    <source>
        <dbReference type="EMBL" id="AOX01863.1"/>
    </source>
</evidence>
<sequence length="69" mass="7992">MISPKQKKYSDLLTLFPVTYSLKICYKNLKNMLQLKIICVILKEWLVKLPPQELARETVQIYGLALGPL</sequence>
<dbReference type="AlphaFoldDB" id="A0A1D8TWE8"/>
<dbReference type="KEGG" id="mpro:BJP34_22655"/>
<name>A0A1D8TWE8_9CYAN</name>
<reference evidence="2" key="1">
    <citation type="submission" date="2016-10" db="EMBL/GenBank/DDBJ databases">
        <title>Comparative genomics uncovers the prolific and rare metabolic potential of the cyanobacterial genus Moorea.</title>
        <authorList>
            <person name="Leao T."/>
            <person name="Castelao G."/>
            <person name="Korobeynikov A."/>
            <person name="Monroe E.A."/>
            <person name="Podell S."/>
            <person name="Glukhov E."/>
            <person name="Allen E."/>
            <person name="Gerwick W.H."/>
            <person name="Gerwick L."/>
        </authorList>
    </citation>
    <scope>NUCLEOTIDE SEQUENCE [LARGE SCALE GENOMIC DNA]</scope>
    <source>
        <strain evidence="2">PAL-8-15-08-1</strain>
    </source>
</reference>
<organism evidence="1 2">
    <name type="scientific">Moorena producens PAL-8-15-08-1</name>
    <dbReference type="NCBI Taxonomy" id="1458985"/>
    <lineage>
        <taxon>Bacteria</taxon>
        <taxon>Bacillati</taxon>
        <taxon>Cyanobacteriota</taxon>
        <taxon>Cyanophyceae</taxon>
        <taxon>Coleofasciculales</taxon>
        <taxon>Coleofasciculaceae</taxon>
        <taxon>Moorena</taxon>
    </lineage>
</organism>
<gene>
    <name evidence="1" type="ORF">BJP34_22655</name>
</gene>